<gene>
    <name evidence="1" type="ORF">C1H84_15970</name>
</gene>
<proteinExistence type="predicted"/>
<reference evidence="1 2" key="1">
    <citation type="submission" date="2018-01" db="EMBL/GenBank/DDBJ databases">
        <title>Glutamicibacter soli strain NHPC-3 Whole genome sequence and assembly.</title>
        <authorList>
            <person name="Choudhury P."/>
            <person name="Gupta D."/>
            <person name="Sengupta K."/>
            <person name="Jawed A."/>
            <person name="Sultana N."/>
            <person name="Saha P."/>
        </authorList>
    </citation>
    <scope>NUCLEOTIDE SEQUENCE [LARGE SCALE GENOMIC DNA]</scope>
    <source>
        <strain evidence="1 2">NHPC-3</strain>
    </source>
</reference>
<dbReference type="Proteomes" id="UP000252167">
    <property type="component" value="Unassembled WGS sequence"/>
</dbReference>
<organism evidence="1 2">
    <name type="scientific">Glutamicibacter soli</name>
    <dbReference type="NCBI Taxonomy" id="453836"/>
    <lineage>
        <taxon>Bacteria</taxon>
        <taxon>Bacillati</taxon>
        <taxon>Actinomycetota</taxon>
        <taxon>Actinomycetes</taxon>
        <taxon>Micrococcales</taxon>
        <taxon>Micrococcaceae</taxon>
        <taxon>Glutamicibacter</taxon>
    </lineage>
</organism>
<name>A0A365Y999_9MICC</name>
<accession>A0A365Y999</accession>
<keyword evidence="2" id="KW-1185">Reference proteome</keyword>
<protein>
    <submittedName>
        <fullName evidence="1">Uncharacterized protein</fullName>
    </submittedName>
</protein>
<dbReference type="AlphaFoldDB" id="A0A365Y999"/>
<dbReference type="EMBL" id="POAF01000009">
    <property type="protein sequence ID" value="RBL99187.1"/>
    <property type="molecule type" value="Genomic_DNA"/>
</dbReference>
<evidence type="ECO:0000313" key="2">
    <source>
        <dbReference type="Proteomes" id="UP000252167"/>
    </source>
</evidence>
<comment type="caution">
    <text evidence="1">The sequence shown here is derived from an EMBL/GenBank/DDBJ whole genome shotgun (WGS) entry which is preliminary data.</text>
</comment>
<evidence type="ECO:0000313" key="1">
    <source>
        <dbReference type="EMBL" id="RBL99187.1"/>
    </source>
</evidence>
<sequence>MSLAMDDHGQPIRMLLFIRHAWGLAEDLALPELNPVPETGSSAMPDEAARILWERRWIRTWSNAWGVKAHGAHRVPGLAALTTAASRATDNDAWTAQYGREGIDLTAFEQWEQMFDPLLGIDLDPVLRGPQVEPVLVAAWERGLTDLTVVPWAGYCMHKLSDSHLVTSFDIAASWSLLRQALAEWIRTRLA</sequence>